<dbReference type="Pfam" id="PF25019">
    <property type="entry name" value="LRR_R13L1-DRL21"/>
    <property type="match status" value="1"/>
</dbReference>
<dbReference type="SUPFAM" id="SSF52047">
    <property type="entry name" value="RNI-like"/>
    <property type="match status" value="1"/>
</dbReference>
<dbReference type="Gene3D" id="1.10.10.10">
    <property type="entry name" value="Winged helix-like DNA-binding domain superfamily/Winged helix DNA-binding domain"/>
    <property type="match status" value="1"/>
</dbReference>
<dbReference type="Gene3D" id="3.80.10.10">
    <property type="entry name" value="Ribonuclease Inhibitor"/>
    <property type="match status" value="2"/>
</dbReference>
<dbReference type="PANTHER" id="PTHR36766:SF55">
    <property type="entry name" value="OS11G0492900 PROTEIN"/>
    <property type="match status" value="1"/>
</dbReference>
<accession>A0A3B5YRE4</accession>
<keyword evidence="2" id="KW-0677">Repeat</keyword>
<dbReference type="SUPFAM" id="SSF52540">
    <property type="entry name" value="P-loop containing nucleoside triphosphate hydrolases"/>
    <property type="match status" value="1"/>
</dbReference>
<evidence type="ECO:0000256" key="3">
    <source>
        <dbReference type="ARBA" id="ARBA00022821"/>
    </source>
</evidence>
<dbReference type="GO" id="GO:0043531">
    <property type="term" value="F:ADP binding"/>
    <property type="evidence" value="ECO:0007669"/>
    <property type="project" value="InterPro"/>
</dbReference>
<dbReference type="InterPro" id="IPR036388">
    <property type="entry name" value="WH-like_DNA-bd_sf"/>
</dbReference>
<feature type="domain" description="R13L1/DRL21-like LRR repeat region" evidence="5">
    <location>
        <begin position="373"/>
        <end position="496"/>
    </location>
</feature>
<dbReference type="InterPro" id="IPR058922">
    <property type="entry name" value="WHD_DRP"/>
</dbReference>
<dbReference type="PRINTS" id="PR00364">
    <property type="entry name" value="DISEASERSIST"/>
</dbReference>
<reference evidence="6" key="1">
    <citation type="submission" date="2018-08" db="EMBL/GenBank/DDBJ databases">
        <authorList>
            <person name="Rossello M."/>
        </authorList>
    </citation>
    <scope>NUCLEOTIDE SEQUENCE [LARGE SCALE GENOMIC DNA]</scope>
    <source>
        <strain evidence="6">cv. Chinese Spring</strain>
    </source>
</reference>
<dbReference type="PANTHER" id="PTHR36766">
    <property type="entry name" value="PLANT BROAD-SPECTRUM MILDEW RESISTANCE PROTEIN RPW8"/>
    <property type="match status" value="1"/>
</dbReference>
<dbReference type="OMA" id="CSARFAC"/>
<dbReference type="SMR" id="A0A3B5YRE4"/>
<evidence type="ECO:0000313" key="7">
    <source>
        <dbReference type="Proteomes" id="UP000019116"/>
    </source>
</evidence>
<dbReference type="GO" id="GO:0009626">
    <property type="term" value="P:plant-type hypersensitive response"/>
    <property type="evidence" value="ECO:0007669"/>
    <property type="project" value="UniProtKB-ARBA"/>
</dbReference>
<evidence type="ECO:0000256" key="2">
    <source>
        <dbReference type="ARBA" id="ARBA00022737"/>
    </source>
</evidence>
<dbReference type="Gramene" id="TraesCS1B02G049400.1">
    <property type="protein sequence ID" value="TraesCS1B02G049400.1"/>
    <property type="gene ID" value="TraesCS1B02G049400"/>
</dbReference>
<evidence type="ECO:0000259" key="5">
    <source>
        <dbReference type="Pfam" id="PF25019"/>
    </source>
</evidence>
<protein>
    <submittedName>
        <fullName evidence="6">Uncharacterized protein</fullName>
    </submittedName>
</protein>
<dbReference type="STRING" id="4565.A0A3B5YRE4"/>
<proteinExistence type="predicted"/>
<dbReference type="AlphaFoldDB" id="A0A3B5YRE4"/>
<dbReference type="Gene3D" id="1.10.8.430">
    <property type="entry name" value="Helical domain of apoptotic protease-activating factors"/>
    <property type="match status" value="1"/>
</dbReference>
<evidence type="ECO:0000259" key="4">
    <source>
        <dbReference type="Pfam" id="PF23559"/>
    </source>
</evidence>
<keyword evidence="3" id="KW-0611">Plant defense</keyword>
<dbReference type="GO" id="GO:0002758">
    <property type="term" value="P:innate immune response-activating signaling pathway"/>
    <property type="evidence" value="ECO:0007669"/>
    <property type="project" value="UniProtKB-ARBA"/>
</dbReference>
<keyword evidence="1" id="KW-0433">Leucine-rich repeat</keyword>
<dbReference type="InterPro" id="IPR056789">
    <property type="entry name" value="LRR_R13L1-DRL21"/>
</dbReference>
<dbReference type="InterPro" id="IPR032675">
    <property type="entry name" value="LRR_dom_sf"/>
</dbReference>
<organism evidence="6">
    <name type="scientific">Triticum aestivum</name>
    <name type="common">Wheat</name>
    <dbReference type="NCBI Taxonomy" id="4565"/>
    <lineage>
        <taxon>Eukaryota</taxon>
        <taxon>Viridiplantae</taxon>
        <taxon>Streptophyta</taxon>
        <taxon>Embryophyta</taxon>
        <taxon>Tracheophyta</taxon>
        <taxon>Spermatophyta</taxon>
        <taxon>Magnoliopsida</taxon>
        <taxon>Liliopsida</taxon>
        <taxon>Poales</taxon>
        <taxon>Poaceae</taxon>
        <taxon>BOP clade</taxon>
        <taxon>Pooideae</taxon>
        <taxon>Triticodae</taxon>
        <taxon>Triticeae</taxon>
        <taxon>Triticinae</taxon>
        <taxon>Triticum</taxon>
    </lineage>
</organism>
<dbReference type="FunFam" id="1.10.10.10:FF:000322">
    <property type="entry name" value="Probable disease resistance protein At1g63360"/>
    <property type="match status" value="1"/>
</dbReference>
<sequence>MKMCIDDSHNLGKLDKVYLKEIFENRAFCLQKPNAPDLSDVVDKILDRCGGSPLAAKAFGSMLSTKTRIKEWMDVLTRSNTCSEKTGILPILKLSYDDLPSHLKQCFAFCAVFPKDYKIDVKILIQLWMAHDFIPLKDGDRLEEVGGEIFDQLTWRSFFQDVERIPHSDRMLELCSGTVCKIHDLMHDIALSVMGKDCLTIVHRLNKKELLLAGPTRHIFSSYFHTRTLLDYYPMKQSPAVQTLLYQEYVDDGSTPHLSKYNHLRALQLSKQSKLPLRPRHLQHLRYLDLSGNKGIKMPPKEIGILYNLQTLKLSGCVNLCQLPKDMKYMSNLRHLYTCGCRSLEFMPPGLGQPTSLQTTHFVGGPTPGCSTIRELRDLNLGGELNMSSLQYATEEHAKAFRLGSKEKLTHLSLEWSDNRSEELDQHRNVLQALKPHAALEFLRIHSYKSTGFPTWVINVTSLQHLTELCLDGCSVCDEFPQFGQFKALEVLVLKRLNKLQGLCSNNSSLKDLRLEKLENFERWVAAEGEELAFPLLEKVQIKNCPKLTTLPEAPKLEVITLSEYKAQLSLSVFRSRYMPYLSAVYLSVLDTEATPTLELDQNREVSLSEMELHGCNFLFRPCPSEPTVGVWKWFGQLTYLQLVYCDTLVCWPEEEFRSLVSLTALCIFHCSQLIGPTQSLLIEDCKKLRFVSAQLDALLCLSIEHCNGLESLDLGDLPLLETLCLQKCKHLAAVPGSRGNYSALQRLIVRYCPALNLKPLYGSLQQRLNSLEYKDLSHAGSCNPDEGSAGSAVHNNFHIQGLNYGNQNLGNMLFLGVSGALTSMTE</sequence>
<reference evidence="6" key="2">
    <citation type="submission" date="2018-10" db="UniProtKB">
        <authorList>
            <consortium name="EnsemblPlants"/>
        </authorList>
    </citation>
    <scope>IDENTIFICATION</scope>
</reference>
<dbReference type="InterPro" id="IPR027417">
    <property type="entry name" value="P-loop_NTPase"/>
</dbReference>
<dbReference type="Proteomes" id="UP000019116">
    <property type="component" value="Chromosome 1B"/>
</dbReference>
<dbReference type="SUPFAM" id="SSF52058">
    <property type="entry name" value="L domain-like"/>
    <property type="match status" value="1"/>
</dbReference>
<name>A0A3B5YRE4_WHEAT</name>
<dbReference type="EnsemblPlants" id="TraesCS1B02G049400.1">
    <property type="protein sequence ID" value="TraesCS1B02G049400.1"/>
    <property type="gene ID" value="TraesCS1B02G049400"/>
</dbReference>
<dbReference type="InterPro" id="IPR042197">
    <property type="entry name" value="Apaf_helical"/>
</dbReference>
<keyword evidence="7" id="KW-1185">Reference proteome</keyword>
<dbReference type="OrthoDB" id="67700at2759"/>
<dbReference type="GO" id="GO:0042742">
    <property type="term" value="P:defense response to bacterium"/>
    <property type="evidence" value="ECO:0007669"/>
    <property type="project" value="UniProtKB-ARBA"/>
</dbReference>
<dbReference type="Pfam" id="PF23559">
    <property type="entry name" value="WHD_DRP"/>
    <property type="match status" value="1"/>
</dbReference>
<evidence type="ECO:0000313" key="6">
    <source>
        <dbReference type="EnsemblPlants" id="TraesCS1B02G049400.1"/>
    </source>
</evidence>
<evidence type="ECO:0000256" key="1">
    <source>
        <dbReference type="ARBA" id="ARBA00022614"/>
    </source>
</evidence>
<feature type="domain" description="Disease resistance protein winged helix" evidence="4">
    <location>
        <begin position="112"/>
        <end position="190"/>
    </location>
</feature>